<gene>
    <name evidence="2" type="ORF">X975_23333</name>
</gene>
<dbReference type="AlphaFoldDB" id="A0A087V0H8"/>
<dbReference type="GO" id="GO:0006284">
    <property type="term" value="P:base-excision repair"/>
    <property type="evidence" value="ECO:0007669"/>
    <property type="project" value="TreeGrafter"/>
</dbReference>
<dbReference type="GO" id="GO:0000012">
    <property type="term" value="P:single strand break repair"/>
    <property type="evidence" value="ECO:0007669"/>
    <property type="project" value="InterPro"/>
</dbReference>
<dbReference type="STRING" id="407821.A0A087V0H8"/>
<evidence type="ECO:0000313" key="2">
    <source>
        <dbReference type="EMBL" id="KFM83117.1"/>
    </source>
</evidence>
<dbReference type="GO" id="GO:0003684">
    <property type="term" value="F:damaged DNA binding"/>
    <property type="evidence" value="ECO:0007669"/>
    <property type="project" value="InterPro"/>
</dbReference>
<dbReference type="InterPro" id="IPR002706">
    <property type="entry name" value="Xrcc1_N"/>
</dbReference>
<keyword evidence="3" id="KW-1185">Reference proteome</keyword>
<accession>A0A087V0H8</accession>
<dbReference type="Proteomes" id="UP000054359">
    <property type="component" value="Unassembled WGS sequence"/>
</dbReference>
<dbReference type="PANTHER" id="PTHR11370">
    <property type="entry name" value="DNA-REPAIR PROTEIN XRCC1"/>
    <property type="match status" value="1"/>
</dbReference>
<sequence length="69" mass="8009">MSPIESQAGIFTNRVQMFGPDKLAQNLKDEKWDYVKVVCTQPFNKSTSYGLTYIKFYSPSEKLEEQPKK</sequence>
<name>A0A087V0H8_STEMI</name>
<dbReference type="GO" id="GO:0005634">
    <property type="term" value="C:nucleus"/>
    <property type="evidence" value="ECO:0007669"/>
    <property type="project" value="InterPro"/>
</dbReference>
<dbReference type="OrthoDB" id="25840at2759"/>
<evidence type="ECO:0000313" key="3">
    <source>
        <dbReference type="Proteomes" id="UP000054359"/>
    </source>
</evidence>
<dbReference type="PANTHER" id="PTHR11370:SF5">
    <property type="entry name" value="DNA REPAIR PROTEIN XRCC1"/>
    <property type="match status" value="1"/>
</dbReference>
<feature type="domain" description="DNA-repair protein Xrcc1 N-terminal" evidence="1">
    <location>
        <begin position="1"/>
        <end position="56"/>
    </location>
</feature>
<protein>
    <submittedName>
        <fullName evidence="2">DNA repair protein XRCC1</fullName>
    </submittedName>
</protein>
<dbReference type="EMBL" id="KL811038">
    <property type="protein sequence ID" value="KFM83117.1"/>
    <property type="molecule type" value="Genomic_DNA"/>
</dbReference>
<feature type="non-terminal residue" evidence="2">
    <location>
        <position position="69"/>
    </location>
</feature>
<dbReference type="InterPro" id="IPR008979">
    <property type="entry name" value="Galactose-bd-like_sf"/>
</dbReference>
<evidence type="ECO:0000259" key="1">
    <source>
        <dbReference type="Pfam" id="PF01834"/>
    </source>
</evidence>
<organism evidence="2 3">
    <name type="scientific">Stegodyphus mimosarum</name>
    <name type="common">African social velvet spider</name>
    <dbReference type="NCBI Taxonomy" id="407821"/>
    <lineage>
        <taxon>Eukaryota</taxon>
        <taxon>Metazoa</taxon>
        <taxon>Ecdysozoa</taxon>
        <taxon>Arthropoda</taxon>
        <taxon>Chelicerata</taxon>
        <taxon>Arachnida</taxon>
        <taxon>Araneae</taxon>
        <taxon>Araneomorphae</taxon>
        <taxon>Entelegynae</taxon>
        <taxon>Eresoidea</taxon>
        <taxon>Eresidae</taxon>
        <taxon>Stegodyphus</taxon>
    </lineage>
</organism>
<dbReference type="Pfam" id="PF01834">
    <property type="entry name" value="XRCC1_N"/>
    <property type="match status" value="1"/>
</dbReference>
<dbReference type="SUPFAM" id="SSF49785">
    <property type="entry name" value="Galactose-binding domain-like"/>
    <property type="match status" value="1"/>
</dbReference>
<dbReference type="Gene3D" id="2.60.120.260">
    <property type="entry name" value="Galactose-binding domain-like"/>
    <property type="match status" value="1"/>
</dbReference>
<proteinExistence type="predicted"/>
<reference evidence="2 3" key="1">
    <citation type="submission" date="2013-11" db="EMBL/GenBank/DDBJ databases">
        <title>Genome sequencing of Stegodyphus mimosarum.</title>
        <authorList>
            <person name="Bechsgaard J."/>
        </authorList>
    </citation>
    <scope>NUCLEOTIDE SEQUENCE [LARGE SCALE GENOMIC DNA]</scope>
</reference>